<gene>
    <name evidence="1" type="ORF">FKZ59_13410</name>
</gene>
<dbReference type="RefSeq" id="WP_141603261.1">
    <property type="nucleotide sequence ID" value="NZ_JARMSB010000003.1"/>
</dbReference>
<dbReference type="AlphaFoldDB" id="A0A540UW05"/>
<name>A0A540UW05_9BACL</name>
<evidence type="ECO:0000313" key="1">
    <source>
        <dbReference type="EMBL" id="TQE88674.1"/>
    </source>
</evidence>
<reference evidence="1 2" key="1">
    <citation type="submission" date="2019-06" db="EMBL/GenBank/DDBJ databases">
        <title>Genome sequence of Ureibacillus terrenus.</title>
        <authorList>
            <person name="Maclea K.S."/>
            <person name="Simoes M."/>
        </authorList>
    </citation>
    <scope>NUCLEOTIDE SEQUENCE [LARGE SCALE GENOMIC DNA]</scope>
    <source>
        <strain evidence="1 2">ATCC BAA-384</strain>
    </source>
</reference>
<evidence type="ECO:0000313" key="2">
    <source>
        <dbReference type="Proteomes" id="UP000315753"/>
    </source>
</evidence>
<proteinExistence type="predicted"/>
<protein>
    <submittedName>
        <fullName evidence="1">Uncharacterized protein</fullName>
    </submittedName>
</protein>
<dbReference type="EMBL" id="VIGD01000026">
    <property type="protein sequence ID" value="TQE88674.1"/>
    <property type="molecule type" value="Genomic_DNA"/>
</dbReference>
<accession>A0A540UW05</accession>
<comment type="caution">
    <text evidence="1">The sequence shown here is derived from an EMBL/GenBank/DDBJ whole genome shotgun (WGS) entry which is preliminary data.</text>
</comment>
<organism evidence="1 2">
    <name type="scientific">Ureibacillus terrenus</name>
    <dbReference type="NCBI Taxonomy" id="118246"/>
    <lineage>
        <taxon>Bacteria</taxon>
        <taxon>Bacillati</taxon>
        <taxon>Bacillota</taxon>
        <taxon>Bacilli</taxon>
        <taxon>Bacillales</taxon>
        <taxon>Caryophanaceae</taxon>
        <taxon>Ureibacillus</taxon>
    </lineage>
</organism>
<sequence length="63" mass="6987">MEKNILKIKTELSATLVGVMSDCSVLFLKKFAYMEINLFEWLDSLMSGDSMASKILAAANPID</sequence>
<dbReference type="Proteomes" id="UP000315753">
    <property type="component" value="Unassembled WGS sequence"/>
</dbReference>
<keyword evidence="2" id="KW-1185">Reference proteome</keyword>